<dbReference type="InterPro" id="IPR027381">
    <property type="entry name" value="LytR/CpsA/Psr_C"/>
</dbReference>
<evidence type="ECO:0000259" key="2">
    <source>
        <dbReference type="Pfam" id="PF13399"/>
    </source>
</evidence>
<gene>
    <name evidence="3" type="ORF">C1881_01115</name>
</gene>
<protein>
    <recommendedName>
        <fullName evidence="2">LytR/CpsA/Psr regulator C-terminal domain-containing protein</fullName>
    </recommendedName>
</protein>
<feature type="compositionally biased region" description="Basic and acidic residues" evidence="1">
    <location>
        <begin position="126"/>
        <end position="142"/>
    </location>
</feature>
<proteinExistence type="predicted"/>
<dbReference type="EMBL" id="PPTO01000001">
    <property type="protein sequence ID" value="RDB61149.1"/>
    <property type="molecule type" value="Genomic_DNA"/>
</dbReference>
<reference evidence="3 4" key="1">
    <citation type="journal article" date="2018" name="Elife">
        <title>Discovery and characterization of a prevalent human gut bacterial enzyme sufficient for the inactivation of a family of plant toxins.</title>
        <authorList>
            <person name="Koppel N."/>
            <person name="Bisanz J.E."/>
            <person name="Pandelia M.E."/>
            <person name="Turnbaugh P.J."/>
            <person name="Balskus E.P."/>
        </authorList>
    </citation>
    <scope>NUCLEOTIDE SEQUENCE [LARGE SCALE GENOMIC DNA]</scope>
    <source>
        <strain evidence="3 4">OB21 GAM31</strain>
    </source>
</reference>
<evidence type="ECO:0000313" key="3">
    <source>
        <dbReference type="EMBL" id="RDB61149.1"/>
    </source>
</evidence>
<comment type="caution">
    <text evidence="3">The sequence shown here is derived from an EMBL/GenBank/DDBJ whole genome shotgun (WGS) entry which is preliminary data.</text>
</comment>
<feature type="domain" description="LytR/CpsA/Psr regulator C-terminal" evidence="2">
    <location>
        <begin position="150"/>
        <end position="252"/>
    </location>
</feature>
<accession>A0A369LR62</accession>
<dbReference type="Pfam" id="PF13399">
    <property type="entry name" value="LytR_C"/>
    <property type="match status" value="1"/>
</dbReference>
<dbReference type="Proteomes" id="UP000253975">
    <property type="component" value="Unassembled WGS sequence"/>
</dbReference>
<feature type="compositionally biased region" description="Polar residues" evidence="1">
    <location>
        <begin position="100"/>
        <end position="124"/>
    </location>
</feature>
<name>A0A369LR62_9ACTN</name>
<dbReference type="Gene3D" id="3.30.70.2390">
    <property type="match status" value="1"/>
</dbReference>
<evidence type="ECO:0000256" key="1">
    <source>
        <dbReference type="SAM" id="MobiDB-lite"/>
    </source>
</evidence>
<sequence>MPRIIPPRRLPLTLGRFFVVDFTPPLARQGLHTSLDCATIDALCTPSCILGGSVNNGFTHNQARIPAARVTGFALATLLLVCGAFLLTSCGHEPEKATPPAQTETQNTNAASTGANEKATSTEEGNADKAADEKASQDDSAKAAKHQGAYAIAIRNGGGADGLAGAAQAKLVAAGLTEDNHTYALDSYAIAGGLAPTTVVYVKGTGDDAADVKEEAEKVVSALGLGSVQTFDETTAGESMDSFDIFVIVGKDALGTLQ</sequence>
<feature type="region of interest" description="Disordered" evidence="1">
    <location>
        <begin position="93"/>
        <end position="142"/>
    </location>
</feature>
<organism evidence="3 4">
    <name type="scientific">Slackia isoflavoniconvertens</name>
    <dbReference type="NCBI Taxonomy" id="572010"/>
    <lineage>
        <taxon>Bacteria</taxon>
        <taxon>Bacillati</taxon>
        <taxon>Actinomycetota</taxon>
        <taxon>Coriobacteriia</taxon>
        <taxon>Eggerthellales</taxon>
        <taxon>Eggerthellaceae</taxon>
        <taxon>Slackia</taxon>
    </lineage>
</organism>
<dbReference type="AlphaFoldDB" id="A0A369LR62"/>
<evidence type="ECO:0000313" key="4">
    <source>
        <dbReference type="Proteomes" id="UP000253975"/>
    </source>
</evidence>